<dbReference type="InterPro" id="IPR005079">
    <property type="entry name" value="Peptidase_C45_hydrolase"/>
</dbReference>
<evidence type="ECO:0000313" key="2">
    <source>
        <dbReference type="EMBL" id="QTA85626.1"/>
    </source>
</evidence>
<dbReference type="PANTHER" id="PTHR35190">
    <property type="entry name" value="PROTEIN DCD1B"/>
    <property type="match status" value="1"/>
</dbReference>
<dbReference type="Gene3D" id="3.60.60.10">
    <property type="entry name" value="Penicillin V Acylase, Chain A"/>
    <property type="match status" value="1"/>
</dbReference>
<name>A0A975BHU2_9BACT</name>
<organism evidence="2 3">
    <name type="scientific">Desulfonema magnum</name>
    <dbReference type="NCBI Taxonomy" id="45655"/>
    <lineage>
        <taxon>Bacteria</taxon>
        <taxon>Pseudomonadati</taxon>
        <taxon>Thermodesulfobacteriota</taxon>
        <taxon>Desulfobacteria</taxon>
        <taxon>Desulfobacterales</taxon>
        <taxon>Desulfococcaceae</taxon>
        <taxon>Desulfonema</taxon>
    </lineage>
</organism>
<feature type="domain" description="Peptidase C45 hydrolase" evidence="1">
    <location>
        <begin position="159"/>
        <end position="412"/>
    </location>
</feature>
<dbReference type="RefSeq" id="WP_207681607.1">
    <property type="nucleotide sequence ID" value="NZ_CP061800.1"/>
</dbReference>
<dbReference type="KEGG" id="dmm:dnm_016370"/>
<proteinExistence type="predicted"/>
<dbReference type="NCBIfam" id="NF040521">
    <property type="entry name" value="C45_proenzyme"/>
    <property type="match status" value="1"/>
</dbReference>
<dbReference type="Proteomes" id="UP000663722">
    <property type="component" value="Chromosome"/>
</dbReference>
<gene>
    <name evidence="2" type="ORF">dnm_016370</name>
</gene>
<dbReference type="EMBL" id="CP061800">
    <property type="protein sequence ID" value="QTA85626.1"/>
    <property type="molecule type" value="Genomic_DNA"/>
</dbReference>
<dbReference type="PANTHER" id="PTHR35190:SF2">
    <property type="entry name" value="PROTEIN DCD1B"/>
    <property type="match status" value="1"/>
</dbReference>
<keyword evidence="3" id="KW-1185">Reference proteome</keyword>
<sequence>MKKQKLIQKGKFGQINGVNVLQIKGTPYEMGYQHGFLLADKIDLMISRTLPATTAYVAAQTGSDLETAEKLLWLGQKAAEPFLPEELKEEMQGIADGANDAGVSVTSDQIFLWNTNYDQWCIYCHPHYWQPEGKKSEKISGRTLPGSGGCSSFSAWDEWAGGNGNLIFGKNMDNFNMPAQLDNRMMVIAAPEKGHGHAFLTYPGMIGLDGGLNEHGLEMMTHLNSMKDETMEGCGIGIFTRLLLTNAGTLDEAIDIFHKYPRCAGIAYHVADAKANKAAVVETSSKMVCVRYPAPDINALYQANHSNCYPGWMGYSGYNMAADQVPVNELKDISTIQNWQNSLKEPYNFYVQAPSRFERYGQLIHEYYGNITQENAIKMMSDRFDPYTRMARQKEQRSWTNNILCTICALYPDFTFQAPEPVEEFNACVSNMWSLVAYPGTGDIWLAINDFPAQYGGYVHFNIKAMLNDLRQ</sequence>
<reference evidence="2" key="1">
    <citation type="journal article" date="2021" name="Microb. Physiol.">
        <title>Proteogenomic Insights into the Physiology of Marine, Sulfate-Reducing, Filamentous Desulfonema limicola and Desulfonema magnum.</title>
        <authorList>
            <person name="Schnaars V."/>
            <person name="Wohlbrand L."/>
            <person name="Scheve S."/>
            <person name="Hinrichs C."/>
            <person name="Reinhardt R."/>
            <person name="Rabus R."/>
        </authorList>
    </citation>
    <scope>NUCLEOTIDE SEQUENCE</scope>
    <source>
        <strain evidence="2">4be13</strain>
    </source>
</reference>
<dbReference type="InterPro" id="IPR047794">
    <property type="entry name" value="C45_proenzyme-like"/>
</dbReference>
<dbReference type="Pfam" id="PF03417">
    <property type="entry name" value="AAT"/>
    <property type="match status" value="1"/>
</dbReference>
<evidence type="ECO:0000313" key="3">
    <source>
        <dbReference type="Proteomes" id="UP000663722"/>
    </source>
</evidence>
<accession>A0A975BHU2</accession>
<evidence type="ECO:0000259" key="1">
    <source>
        <dbReference type="Pfam" id="PF03417"/>
    </source>
</evidence>
<protein>
    <submittedName>
        <fullName evidence="2">Peptidase, C45 family</fullName>
    </submittedName>
</protein>
<dbReference type="InterPro" id="IPR047803">
    <property type="entry name" value="DCD1A/B-like"/>
</dbReference>
<dbReference type="AlphaFoldDB" id="A0A975BHU2"/>